<feature type="compositionally biased region" description="Acidic residues" evidence="1">
    <location>
        <begin position="169"/>
        <end position="180"/>
    </location>
</feature>
<dbReference type="FunFam" id="1.10.10.60:FF:000152">
    <property type="entry name" value="Trihelix transcription factor ASIL2"/>
    <property type="match status" value="1"/>
</dbReference>
<feature type="compositionally biased region" description="Pro residues" evidence="1">
    <location>
        <begin position="212"/>
        <end position="224"/>
    </location>
</feature>
<feature type="region of interest" description="Disordered" evidence="1">
    <location>
        <begin position="37"/>
        <end position="57"/>
    </location>
</feature>
<reference evidence="3" key="1">
    <citation type="journal article" date="2023" name="GigaByte">
        <title>Genome assembly of the bearded iris, Iris pallida Lam.</title>
        <authorList>
            <person name="Bruccoleri R.E."/>
            <person name="Oakeley E.J."/>
            <person name="Faust A.M.E."/>
            <person name="Altorfer M."/>
            <person name="Dessus-Babus S."/>
            <person name="Burckhardt D."/>
            <person name="Oertli M."/>
            <person name="Naumann U."/>
            <person name="Petersen F."/>
            <person name="Wong J."/>
        </authorList>
    </citation>
    <scope>NUCLEOTIDE SEQUENCE</scope>
    <source>
        <strain evidence="3">GSM-AAB239-AS_SAM_17_03QT</strain>
    </source>
</reference>
<dbReference type="SMART" id="SM00595">
    <property type="entry name" value="MADF"/>
    <property type="match status" value="1"/>
</dbReference>
<dbReference type="InterPro" id="IPR044823">
    <property type="entry name" value="ASIL1/2-like"/>
</dbReference>
<evidence type="ECO:0000256" key="1">
    <source>
        <dbReference type="SAM" id="MobiDB-lite"/>
    </source>
</evidence>
<reference evidence="3" key="2">
    <citation type="submission" date="2023-04" db="EMBL/GenBank/DDBJ databases">
        <authorList>
            <person name="Bruccoleri R.E."/>
            <person name="Oakeley E.J."/>
            <person name="Faust A.-M."/>
            <person name="Dessus-Babus S."/>
            <person name="Altorfer M."/>
            <person name="Burckhardt D."/>
            <person name="Oertli M."/>
            <person name="Naumann U."/>
            <person name="Petersen F."/>
            <person name="Wong J."/>
        </authorList>
    </citation>
    <scope>NUCLEOTIDE SEQUENCE</scope>
    <source>
        <strain evidence="3">GSM-AAB239-AS_SAM_17_03QT</strain>
        <tissue evidence="3">Leaf</tissue>
    </source>
</reference>
<gene>
    <name evidence="4" type="ORF">M6B38_310190</name>
    <name evidence="3" type="ORF">M6B38_316570</name>
</gene>
<dbReference type="PANTHER" id="PTHR31307:SF49">
    <property type="entry name" value="ALCOHOL DEHYDROGENASE TRANSCRIPTION FACTOR MYB_SANT-LIKE FAMILY PROTEIN"/>
    <property type="match status" value="1"/>
</dbReference>
<dbReference type="InterPro" id="IPR044822">
    <property type="entry name" value="Myb_DNA-bind_4"/>
</dbReference>
<dbReference type="EMBL" id="JANAVB010009398">
    <property type="protein sequence ID" value="KAJ6840554.1"/>
    <property type="molecule type" value="Genomic_DNA"/>
</dbReference>
<evidence type="ECO:0000313" key="4">
    <source>
        <dbReference type="EMBL" id="KAJ6840554.1"/>
    </source>
</evidence>
<protein>
    <submittedName>
        <fullName evidence="3">Trihelix transcription factor ASIL1</fullName>
    </submittedName>
</protein>
<dbReference type="Proteomes" id="UP001140949">
    <property type="component" value="Unassembled WGS sequence"/>
</dbReference>
<dbReference type="AlphaFoldDB" id="A0AAX6HE18"/>
<feature type="region of interest" description="Disordered" evidence="1">
    <location>
        <begin position="1"/>
        <end position="21"/>
    </location>
</feature>
<organism evidence="3 5">
    <name type="scientific">Iris pallida</name>
    <name type="common">Sweet iris</name>
    <dbReference type="NCBI Taxonomy" id="29817"/>
    <lineage>
        <taxon>Eukaryota</taxon>
        <taxon>Viridiplantae</taxon>
        <taxon>Streptophyta</taxon>
        <taxon>Embryophyta</taxon>
        <taxon>Tracheophyta</taxon>
        <taxon>Spermatophyta</taxon>
        <taxon>Magnoliopsida</taxon>
        <taxon>Liliopsida</taxon>
        <taxon>Asparagales</taxon>
        <taxon>Iridaceae</taxon>
        <taxon>Iridoideae</taxon>
        <taxon>Irideae</taxon>
        <taxon>Iris</taxon>
    </lineage>
</organism>
<dbReference type="Gene3D" id="1.10.10.60">
    <property type="entry name" value="Homeodomain-like"/>
    <property type="match status" value="1"/>
</dbReference>
<feature type="region of interest" description="Disordered" evidence="1">
    <location>
        <begin position="120"/>
        <end position="227"/>
    </location>
</feature>
<dbReference type="PANTHER" id="PTHR31307">
    <property type="entry name" value="TRIHELIX TRANSCRIPTION FACTOR ASIL2"/>
    <property type="match status" value="1"/>
</dbReference>
<sequence length="311" mass="34211">MSPSPPSSPSPSPSPSPAGVVSIAAASPSDLLPLALPAPNAPLPATTPSTRRIPPPCWTNDETLALIDSYKEKWLSLNRGNLRAAHWDDVADSVSLRSRSTPGATPKTSVQCRHKIEKLRKRYRSERNRSLSHDPRGPPSSPWIFFPHIHSMEQPPQPPPPQPHHRCDTDDDEDDDDEDQFLLRRPPVANGGLKFKVPKAVRSRGIWGSAPNPNPNPSPNPNPRDSPMTEVVRALRALGEGYVRTEQMKMEMAREMERTRMEAELRRTEMVLEAQRRIVDAVVGEMVAGKRKRKKAKIAASAAASAAAADS</sequence>
<name>A0AAX6HE18_IRIPA</name>
<evidence type="ECO:0000259" key="2">
    <source>
        <dbReference type="Pfam" id="PF13837"/>
    </source>
</evidence>
<dbReference type="Pfam" id="PF13837">
    <property type="entry name" value="Myb_DNA-bind_4"/>
    <property type="match status" value="1"/>
</dbReference>
<feature type="compositionally biased region" description="Pro residues" evidence="1">
    <location>
        <begin position="1"/>
        <end position="16"/>
    </location>
</feature>
<feature type="compositionally biased region" description="Basic and acidic residues" evidence="1">
    <location>
        <begin position="125"/>
        <end position="136"/>
    </location>
</feature>
<feature type="compositionally biased region" description="Low complexity" evidence="1">
    <location>
        <begin position="37"/>
        <end position="50"/>
    </location>
</feature>
<evidence type="ECO:0000313" key="5">
    <source>
        <dbReference type="Proteomes" id="UP001140949"/>
    </source>
</evidence>
<accession>A0AAX6HE18</accession>
<feature type="domain" description="Myb/SANT-like DNA-binding" evidence="2">
    <location>
        <begin position="56"/>
        <end position="152"/>
    </location>
</feature>
<comment type="caution">
    <text evidence="3">The sequence shown here is derived from an EMBL/GenBank/DDBJ whole genome shotgun (WGS) entry which is preliminary data.</text>
</comment>
<proteinExistence type="predicted"/>
<dbReference type="EMBL" id="JANAVB010010199">
    <property type="protein sequence ID" value="KAJ6839113.1"/>
    <property type="molecule type" value="Genomic_DNA"/>
</dbReference>
<evidence type="ECO:0000313" key="3">
    <source>
        <dbReference type="EMBL" id="KAJ6839113.1"/>
    </source>
</evidence>
<keyword evidence="5" id="KW-1185">Reference proteome</keyword>